<evidence type="ECO:0000313" key="3">
    <source>
        <dbReference type="Proteomes" id="UP000001822"/>
    </source>
</evidence>
<dbReference type="Proteomes" id="UP000001822">
    <property type="component" value="Chromosome"/>
</dbReference>
<dbReference type="EMBL" id="CP000383">
    <property type="protein sequence ID" value="ABG59236.1"/>
    <property type="molecule type" value="Genomic_DNA"/>
</dbReference>
<organism evidence="2 3">
    <name type="scientific">Cytophaga hutchinsonii (strain ATCC 33406 / DSM 1761 / CIP 103989 / NBRC 15051 / NCIMB 9469 / D465)</name>
    <dbReference type="NCBI Taxonomy" id="269798"/>
    <lineage>
        <taxon>Bacteria</taxon>
        <taxon>Pseudomonadati</taxon>
        <taxon>Bacteroidota</taxon>
        <taxon>Cytophagia</taxon>
        <taxon>Cytophagales</taxon>
        <taxon>Cytophagaceae</taxon>
        <taxon>Cytophaga</taxon>
    </lineage>
</organism>
<gene>
    <name evidence="2" type="ordered locus">CHU_1970</name>
</gene>
<dbReference type="KEGG" id="chu:CHU_1970"/>
<dbReference type="InterPro" id="IPR053728">
    <property type="entry name" value="Alginate_Permeability_Chnl"/>
</dbReference>
<dbReference type="AlphaFoldDB" id="A0A6N4SSA7"/>
<sequence length="457" mass="50551">MKKGILPVLILGGVLLGEKAFAQFSLSGQYRPRTELRDGFKTPATKGQEVASFTEQRTRLIATYKMPKIETKFSIQDVRIWGEVGTINKSDNLFSVHEAFAVYKTDSLGKSRFIIGRQELNYDDQRVLGSLDWAAQARSFDALKYAYKHSDSTWEFHSIISFNQDGTIAEPSKLQNSKTGTGGNNYNGGVSGSFNQPLPKTSLYLWYNTKLKKGKRGDISFISMMEGYQETPTMVSPLYTFGVTPTLKLGKVRIHAAGYYQAGKTRDSIGISGFLAHLEATYEGSAFKPTIGFDLLSGDDKKTTDKIEGFNPLHGTHHKFYGHMDYFYVGNGHNGGVNGLSGGLLDLYAKTIVPVGKSKLAADLHFFMSPTDVVNPADAAKHLSSFLGTEIDLIWSKQLIENVGLSVGYSQMFHTESMSAIKGKLTADPADTSKTIDNTTFYQGWAWIMINFTPKFL</sequence>
<evidence type="ECO:0000313" key="2">
    <source>
        <dbReference type="EMBL" id="ABG59236.1"/>
    </source>
</evidence>
<reference evidence="2 3" key="1">
    <citation type="journal article" date="2007" name="Appl. Environ. Microbiol.">
        <title>Genome sequence of the cellulolytic gliding bacterium Cytophaga hutchinsonii.</title>
        <authorList>
            <person name="Xie G."/>
            <person name="Bruce D.C."/>
            <person name="Challacombe J.F."/>
            <person name="Chertkov O."/>
            <person name="Detter J.C."/>
            <person name="Gilna P."/>
            <person name="Han C.S."/>
            <person name="Lucas S."/>
            <person name="Misra M."/>
            <person name="Myers G.L."/>
            <person name="Richardson P."/>
            <person name="Tapia R."/>
            <person name="Thayer N."/>
            <person name="Thompson L.S."/>
            <person name="Brettin T.S."/>
            <person name="Henrissat B."/>
            <person name="Wilson D.B."/>
            <person name="McBride M.J."/>
        </authorList>
    </citation>
    <scope>NUCLEOTIDE SEQUENCE [LARGE SCALE GENOMIC DNA]</scope>
    <source>
        <strain evidence="3">ATCC 33406 / DSM 1761 / CIP 103989 / NBRC 15051 / NCIMB 9469 / D465</strain>
    </source>
</reference>
<dbReference type="Pfam" id="PF13372">
    <property type="entry name" value="Alginate_exp"/>
    <property type="match status" value="1"/>
</dbReference>
<evidence type="ECO:0000259" key="1">
    <source>
        <dbReference type="Pfam" id="PF13372"/>
    </source>
</evidence>
<name>A0A6N4SSA7_CYTH3</name>
<dbReference type="InterPro" id="IPR025388">
    <property type="entry name" value="Alginate_export_dom"/>
</dbReference>
<protein>
    <recommendedName>
        <fullName evidence="1">Alginate export domain-containing protein</fullName>
    </recommendedName>
</protein>
<dbReference type="OrthoDB" id="1070463at2"/>
<dbReference type="Gene3D" id="2.40.160.100">
    <property type="match status" value="1"/>
</dbReference>
<proteinExistence type="predicted"/>
<keyword evidence="3" id="KW-1185">Reference proteome</keyword>
<dbReference type="RefSeq" id="WP_011585353.1">
    <property type="nucleotide sequence ID" value="NC_008255.1"/>
</dbReference>
<accession>A0A6N4SSA7</accession>
<feature type="domain" description="Alginate export" evidence="1">
    <location>
        <begin position="25"/>
        <end position="410"/>
    </location>
</feature>